<dbReference type="NCBIfam" id="TIGR04131">
    <property type="entry name" value="Bac_Flav_CTERM"/>
    <property type="match status" value="1"/>
</dbReference>
<dbReference type="EMBL" id="CP136925">
    <property type="protein sequence ID" value="WXA13784.1"/>
    <property type="molecule type" value="Genomic_DNA"/>
</dbReference>
<dbReference type="InterPro" id="IPR015943">
    <property type="entry name" value="WD40/YVTN_repeat-like_dom_sf"/>
</dbReference>
<dbReference type="Proteomes" id="UP001368318">
    <property type="component" value="Chromosome"/>
</dbReference>
<evidence type="ECO:0000313" key="2">
    <source>
        <dbReference type="EMBL" id="WXA03795.1"/>
    </source>
</evidence>
<dbReference type="EMBL" id="CP136924">
    <property type="protein sequence ID" value="WXA03795.1"/>
    <property type="molecule type" value="Genomic_DNA"/>
</dbReference>
<evidence type="ECO:0000313" key="4">
    <source>
        <dbReference type="Proteomes" id="UP001368318"/>
    </source>
</evidence>
<feature type="chain" id="PRO_5044712851" evidence="1">
    <location>
        <begin position="20"/>
        <end position="902"/>
    </location>
</feature>
<gene>
    <name evidence="3" type="ORF">R3L15_02690</name>
    <name evidence="2" type="ORF">R3L16_04705</name>
</gene>
<accession>A0AAU6P1S8</accession>
<keyword evidence="1" id="KW-0732">Signal</keyword>
<dbReference type="RefSeq" id="WP_338733070.1">
    <property type="nucleotide sequence ID" value="NZ_CP136924.1"/>
</dbReference>
<evidence type="ECO:0000256" key="1">
    <source>
        <dbReference type="SAM" id="SignalP"/>
    </source>
</evidence>
<organism evidence="2 4">
    <name type="scientific">Mangrovimonas cancribranchiae</name>
    <dbReference type="NCBI Taxonomy" id="3080055"/>
    <lineage>
        <taxon>Bacteria</taxon>
        <taxon>Pseudomonadati</taxon>
        <taxon>Bacteroidota</taxon>
        <taxon>Flavobacteriia</taxon>
        <taxon>Flavobacteriales</taxon>
        <taxon>Flavobacteriaceae</taxon>
        <taxon>Mangrovimonas</taxon>
    </lineage>
</organism>
<name>A0AAU6P1S8_9FLAO</name>
<sequence>MKNYILYFSLILFTFSGFAQDEAANWYFGENAGIHFNDDGSVNSLNDGQLNTREGCSSISDEDGNLLFYTDGVLVYNSNHNIMQNGTDLSGDSSSTQSAIVVPKPNDPDIYYIFTVGSNQTLTGFNYSTVDITANNGLGSVIDKNINLLNYCAEKITAVLKDCNTGDIWVVVLSTSNGNASGGALNTFYAFEVNSTGVNTNATTSTFNQITTSDLRGYLKISPDGTKLASASVQNGLYLFDFEQTSGQVSNSQNLYVNGQNNKPYGLEFSPDNSKLYVTASNDFNGSGETNPSNHHSVLVQFDVTATDIQNSQVLIDQQDLYRSALQLGPDGKIYRSMSETYNSGSPFLSVINNPNENGIACNYQNNAISLGQNDSTQGLPPFIVSFFSEKVDIINNGNSSNSLSLCEGDSYTLSTDPIPGATYTWFMDGVQLNETDNDLVVSQTAEYTLQIEFVGAGECDFIEGEAYIEFNENPNINNATLVQCDDNNDGFTTFNLNQAQDVLFTNIPENIELEFYENQQDLQNNSPIASEIYNNASSQQVIFVKAIDSESGCFSTAQLTLDVVPSSQINDIEIDECDELDSEDGINTFILEDITTEIQTANNITLPITYYASANDALLETNPLSSPYDNTTPYSQTIFARAENNNACYGISEVQLNIEPLPNLENDETVLYCLNTYPQTITLNSGVIGNSNTYTYSWSNGEQSESIQVNEPGTYTVTVINSMQCSKTRTITVEASNIATIDNINVVDISENNSITVITSGEGIYEYALLNEDGTVYANYQTSNTFINIEAGIYSVSIKDTKNDCGIVSENVAVIGYPKFFTPNGDGYNDKWNIKGISNIFQPNTKIKIFDRYGKLLKQINPLGEGWDGFFNGEIMPTDDYWFLVELQDGRTFRGHFTLKR</sequence>
<dbReference type="KEGG" id="mcaa:R3L15_02690"/>
<keyword evidence="4" id="KW-1185">Reference proteome</keyword>
<dbReference type="Gene3D" id="2.130.10.10">
    <property type="entry name" value="YVTN repeat-like/Quinoprotein amine dehydrogenase"/>
    <property type="match status" value="1"/>
</dbReference>
<reference evidence="2 4" key="1">
    <citation type="submission" date="2023-10" db="EMBL/GenBank/DDBJ databases">
        <title>Culture-based analysis of two novel bacteria associated with mangrove crab gills.</title>
        <authorList>
            <person name="Yang X."/>
            <person name="Garuglieri E."/>
            <person name="Van Goethem M.W."/>
            <person name="Fusi M."/>
            <person name="Marasco R."/>
            <person name="Daffonchio D.G."/>
        </authorList>
    </citation>
    <scope>NUCLEOTIDE SEQUENCE [LARGE SCALE GENOMIC DNA]</scope>
    <source>
        <strain evidence="3">UG2-1</strain>
        <strain evidence="2">UG2-2</strain>
        <strain evidence="4">UG2_2</strain>
    </source>
</reference>
<dbReference type="Pfam" id="PF13585">
    <property type="entry name" value="CHU_C"/>
    <property type="match status" value="1"/>
</dbReference>
<dbReference type="InterPro" id="IPR026341">
    <property type="entry name" value="T9SS_type_B"/>
</dbReference>
<proteinExistence type="predicted"/>
<dbReference type="AlphaFoldDB" id="A0AAU6P1S8"/>
<evidence type="ECO:0000313" key="3">
    <source>
        <dbReference type="EMBL" id="WXA13784.1"/>
    </source>
</evidence>
<dbReference type="SUPFAM" id="SSF101908">
    <property type="entry name" value="Putative isomerase YbhE"/>
    <property type="match status" value="1"/>
</dbReference>
<feature type="signal peptide" evidence="1">
    <location>
        <begin position="1"/>
        <end position="19"/>
    </location>
</feature>
<protein>
    <submittedName>
        <fullName evidence="2">T9SS type B sorting domain-containing protein</fullName>
    </submittedName>
</protein>